<evidence type="ECO:0000313" key="1">
    <source>
        <dbReference type="EMBL" id="PKY38952.1"/>
    </source>
</evidence>
<protein>
    <submittedName>
        <fullName evidence="1">Uncharacterized protein</fullName>
    </submittedName>
</protein>
<name>A0A2I1FX43_9GLOM</name>
<organism evidence="1 2">
    <name type="scientific">Rhizophagus irregularis</name>
    <dbReference type="NCBI Taxonomy" id="588596"/>
    <lineage>
        <taxon>Eukaryota</taxon>
        <taxon>Fungi</taxon>
        <taxon>Fungi incertae sedis</taxon>
        <taxon>Mucoromycota</taxon>
        <taxon>Glomeromycotina</taxon>
        <taxon>Glomeromycetes</taxon>
        <taxon>Glomerales</taxon>
        <taxon>Glomeraceae</taxon>
        <taxon>Rhizophagus</taxon>
    </lineage>
</organism>
<dbReference type="AlphaFoldDB" id="A0A2I1FX43"/>
<sequence length="100" mass="11111">MLQCLFQGPCSQNSAAVQNTVECLSESLQPGSLGTSETSSWIRLTRDPLRKGNFNDISKTIEDLSEEIGEEFAKKLSSVRDINPGMWTPTLENYIDTVLE</sequence>
<dbReference type="Proteomes" id="UP000234323">
    <property type="component" value="Unassembled WGS sequence"/>
</dbReference>
<comment type="caution">
    <text evidence="1">The sequence shown here is derived from an EMBL/GenBank/DDBJ whole genome shotgun (WGS) entry which is preliminary data.</text>
</comment>
<dbReference type="VEuPathDB" id="FungiDB:RhiirFUN_001641"/>
<keyword evidence="2" id="KW-1185">Reference proteome</keyword>
<accession>A0A2I1FX43</accession>
<reference evidence="1 2" key="1">
    <citation type="submission" date="2015-10" db="EMBL/GenBank/DDBJ databases">
        <title>Genome analyses suggest a sexual origin of heterokaryosis in a supposedly ancient asexual fungus.</title>
        <authorList>
            <person name="Ropars J."/>
            <person name="Sedzielewska K."/>
            <person name="Noel J."/>
            <person name="Charron P."/>
            <person name="Farinelli L."/>
            <person name="Marton T."/>
            <person name="Kruger M."/>
            <person name="Pelin A."/>
            <person name="Brachmann A."/>
            <person name="Corradi N."/>
        </authorList>
    </citation>
    <scope>NUCLEOTIDE SEQUENCE [LARGE SCALE GENOMIC DNA]</scope>
    <source>
        <strain evidence="1 2">A4</strain>
    </source>
</reference>
<evidence type="ECO:0000313" key="2">
    <source>
        <dbReference type="Proteomes" id="UP000234323"/>
    </source>
</evidence>
<proteinExistence type="predicted"/>
<dbReference type="EMBL" id="LLXI01000046">
    <property type="protein sequence ID" value="PKY38952.1"/>
    <property type="molecule type" value="Genomic_DNA"/>
</dbReference>
<gene>
    <name evidence="1" type="ORF">RhiirA4_452057</name>
</gene>